<dbReference type="Pfam" id="PF01497">
    <property type="entry name" value="Peripla_BP_2"/>
    <property type="match status" value="1"/>
</dbReference>
<dbReference type="GO" id="GO:0030288">
    <property type="term" value="C:outer membrane-bounded periplasmic space"/>
    <property type="evidence" value="ECO:0007669"/>
    <property type="project" value="TreeGrafter"/>
</dbReference>
<keyword evidence="8" id="KW-1185">Reference proteome</keyword>
<sequence length="296" mass="33719">MAQQESVETTRVIHHSMGETKITGTPQRIVTLFQGATDTAVALGVIPVGVVESWVNKPVYPYLRDALKNTDIVGLETQPNLERLVALKPDLIIASKFRHETLYQQLSAIAPVIFLEEIFDFKQTLELMGLALNQEQTADDLLADWNRRTEHFRQVLSSRDNMDWPIEVSLLNFRADHLRLLSRNSFSGLILSELGFEHSSFADTNGWIYKKLISKEALPTVNADTFFVFLRSENPAVDENYDNWRNHPLWKTLKASRSGQIYKVDEIVWSLSGGIIGANMILDDLFRIYDVQPLTE</sequence>
<dbReference type="PANTHER" id="PTHR30532">
    <property type="entry name" value="IRON III DICITRATE-BINDING PERIPLASMIC PROTEIN"/>
    <property type="match status" value="1"/>
</dbReference>
<dbReference type="Proteomes" id="UP000252419">
    <property type="component" value="Unassembled WGS sequence"/>
</dbReference>
<dbReference type="InterPro" id="IPR002491">
    <property type="entry name" value="ABC_transptr_periplasmic_BD"/>
</dbReference>
<comment type="caution">
    <text evidence="7">The sequence shown here is derived from an EMBL/GenBank/DDBJ whole genome shotgun (WGS) entry which is preliminary data.</text>
</comment>
<protein>
    <submittedName>
        <fullName evidence="7">Iron ABC transporter substrate-binding protein</fullName>
    </submittedName>
</protein>
<evidence type="ECO:0000259" key="6">
    <source>
        <dbReference type="PROSITE" id="PS50983"/>
    </source>
</evidence>
<evidence type="ECO:0000313" key="8">
    <source>
        <dbReference type="Proteomes" id="UP000252419"/>
    </source>
</evidence>
<organism evidence="7 8">
    <name type="scientific">Thalassospira xianhensis MCCC 1A02616</name>
    <dbReference type="NCBI Taxonomy" id="1177929"/>
    <lineage>
        <taxon>Bacteria</taxon>
        <taxon>Pseudomonadati</taxon>
        <taxon>Pseudomonadota</taxon>
        <taxon>Alphaproteobacteria</taxon>
        <taxon>Rhodospirillales</taxon>
        <taxon>Thalassospiraceae</taxon>
        <taxon>Thalassospira</taxon>
    </lineage>
</organism>
<evidence type="ECO:0000256" key="2">
    <source>
        <dbReference type="ARBA" id="ARBA00008814"/>
    </source>
</evidence>
<evidence type="ECO:0000256" key="3">
    <source>
        <dbReference type="ARBA" id="ARBA00022448"/>
    </source>
</evidence>
<dbReference type="SUPFAM" id="SSF53807">
    <property type="entry name" value="Helical backbone' metal receptor"/>
    <property type="match status" value="1"/>
</dbReference>
<dbReference type="EMBL" id="JPWA01000034">
    <property type="protein sequence ID" value="RCK04222.1"/>
    <property type="molecule type" value="Genomic_DNA"/>
</dbReference>
<accession>A0A367UB16</accession>
<dbReference type="PROSITE" id="PS50983">
    <property type="entry name" value="FE_B12_PBP"/>
    <property type="match status" value="1"/>
</dbReference>
<evidence type="ECO:0000313" key="7">
    <source>
        <dbReference type="EMBL" id="RCK04222.1"/>
    </source>
</evidence>
<feature type="domain" description="Fe/B12 periplasmic-binding" evidence="6">
    <location>
        <begin position="28"/>
        <end position="293"/>
    </location>
</feature>
<dbReference type="CDD" id="cd01146">
    <property type="entry name" value="FhuD"/>
    <property type="match status" value="1"/>
</dbReference>
<keyword evidence="4" id="KW-0406">Ion transport</keyword>
<keyword evidence="4" id="KW-0408">Iron</keyword>
<keyword evidence="5" id="KW-0732">Signal</keyword>
<evidence type="ECO:0000256" key="4">
    <source>
        <dbReference type="ARBA" id="ARBA00022496"/>
    </source>
</evidence>
<gene>
    <name evidence="7" type="ORF">TH5_20840</name>
</gene>
<proteinExistence type="inferred from homology"/>
<evidence type="ECO:0000256" key="5">
    <source>
        <dbReference type="ARBA" id="ARBA00022729"/>
    </source>
</evidence>
<dbReference type="Gene3D" id="3.40.50.1980">
    <property type="entry name" value="Nitrogenase molybdenum iron protein domain"/>
    <property type="match status" value="2"/>
</dbReference>
<dbReference type="InterPro" id="IPR051313">
    <property type="entry name" value="Bact_iron-sidero_bind"/>
</dbReference>
<dbReference type="AlphaFoldDB" id="A0A367UB16"/>
<dbReference type="PANTHER" id="PTHR30532:SF21">
    <property type="entry name" value="SIDEROPHORE-BINDING LIPOPROTEIN YFIY-RELATED"/>
    <property type="match status" value="1"/>
</dbReference>
<comment type="similarity">
    <text evidence="2">Belongs to the bacterial solute-binding protein 8 family.</text>
</comment>
<evidence type="ECO:0000256" key="1">
    <source>
        <dbReference type="ARBA" id="ARBA00004196"/>
    </source>
</evidence>
<reference evidence="7 8" key="1">
    <citation type="submission" date="2014-07" db="EMBL/GenBank/DDBJ databases">
        <title>Draft genome sequence of Thalassospira xianhensis P-4 (MCCC 1A02616).</title>
        <authorList>
            <person name="Lai Q."/>
            <person name="Shao Z."/>
        </authorList>
    </citation>
    <scope>NUCLEOTIDE SEQUENCE [LARGE SCALE GENOMIC DNA]</scope>
    <source>
        <strain evidence="7 8">MCCC 1A02616</strain>
    </source>
</reference>
<keyword evidence="3" id="KW-0813">Transport</keyword>
<keyword evidence="4" id="KW-0410">Iron transport</keyword>
<name>A0A367UB16_9PROT</name>
<comment type="subcellular location">
    <subcellularLocation>
        <location evidence="1">Cell envelope</location>
    </subcellularLocation>
</comment>
<dbReference type="GO" id="GO:1901678">
    <property type="term" value="P:iron coordination entity transport"/>
    <property type="evidence" value="ECO:0007669"/>
    <property type="project" value="UniProtKB-ARBA"/>
</dbReference>